<evidence type="ECO:0000256" key="2">
    <source>
        <dbReference type="SAM" id="Phobius"/>
    </source>
</evidence>
<dbReference type="Ensembl" id="ENSPNAT00000011697.2">
    <property type="protein sequence ID" value="ENSPNAP00000023817.1"/>
    <property type="gene ID" value="ENSPNAG00000000901.2"/>
</dbReference>
<keyword evidence="2" id="KW-0472">Membrane</keyword>
<keyword evidence="2" id="KW-0812">Transmembrane</keyword>
<feature type="compositionally biased region" description="Polar residues" evidence="1">
    <location>
        <begin position="444"/>
        <end position="459"/>
    </location>
</feature>
<feature type="compositionally biased region" description="Polar residues" evidence="1">
    <location>
        <begin position="301"/>
        <end position="320"/>
    </location>
</feature>
<dbReference type="Proteomes" id="UP001501920">
    <property type="component" value="Chromosome 27"/>
</dbReference>
<dbReference type="GeneTree" id="ENSGT01120000272094"/>
<keyword evidence="4" id="KW-1185">Reference proteome</keyword>
<sequence length="503" mass="51565">MDLRMVYKLYCIAIFLLYSNVISYVRTVFKSSSLTLGESRIVHEGSQIEAPGSESVGEMPETEKNGNGHKQLTNGLDNGHTGGLDHFMEGTTQIDLTGGFDAFGSSSHLEITGMIDQSSHDFLIGLMGGMGDSFAPHPYTDAIGMPSDRTATPSDVMPTCLITGAISADHMGLAFQVESTAAGLDPGQPASSSSAPDTPPDPSGPDHSSAGTGPDSSVPSTGTSDNGAQFSSPGDMTGAAAAFEMMSHSDPTFTDYMEGADYNGNNDNNGADSPHTNGNGRHRPVVDIHRGDPPGTDIHIDTSSPNHQVVPTETQHTAGEQYGLATQTDTAGTLDIKDPTLSPFAKITDGAVTGAGTQTDVAGLAGEPVTIGHIPMDMTAMGDAVYSSSPPGTIGYDGRGVTEGISNNTADTVPEAGRGFADVSRSHNSVVQTEVPVTGGPAGASTQTDAMGTATSEPQGTLGGPSQLGATEQIQPAVSAGEQYHTSGQGPEGAENVELEDTC</sequence>
<protein>
    <submittedName>
        <fullName evidence="3">Uncharacterized protein</fullName>
    </submittedName>
</protein>
<reference evidence="3" key="3">
    <citation type="submission" date="2025-09" db="UniProtKB">
        <authorList>
            <consortium name="Ensembl"/>
        </authorList>
    </citation>
    <scope>IDENTIFICATION</scope>
</reference>
<evidence type="ECO:0000313" key="3">
    <source>
        <dbReference type="Ensembl" id="ENSPNAP00000023817.1"/>
    </source>
</evidence>
<feature type="transmembrane region" description="Helical" evidence="2">
    <location>
        <begin position="7"/>
        <end position="25"/>
    </location>
</feature>
<dbReference type="STRING" id="42514.ENSPNAP00000023817"/>
<evidence type="ECO:0000313" key="4">
    <source>
        <dbReference type="Proteomes" id="UP001501920"/>
    </source>
</evidence>
<evidence type="ECO:0000256" key="1">
    <source>
        <dbReference type="SAM" id="MobiDB-lite"/>
    </source>
</evidence>
<feature type="region of interest" description="Disordered" evidence="1">
    <location>
        <begin position="252"/>
        <end position="320"/>
    </location>
</feature>
<feature type="region of interest" description="Disordered" evidence="1">
    <location>
        <begin position="182"/>
        <end position="236"/>
    </location>
</feature>
<dbReference type="AlphaFoldDB" id="A0A3B4DHE1"/>
<feature type="region of interest" description="Disordered" evidence="1">
    <location>
        <begin position="434"/>
        <end position="503"/>
    </location>
</feature>
<name>A0A3B4DHE1_PYGNA</name>
<feature type="compositionally biased region" description="Low complexity" evidence="1">
    <location>
        <begin position="259"/>
        <end position="272"/>
    </location>
</feature>
<organism evidence="3 4">
    <name type="scientific">Pygocentrus nattereri</name>
    <name type="common">Red-bellied piranha</name>
    <dbReference type="NCBI Taxonomy" id="42514"/>
    <lineage>
        <taxon>Eukaryota</taxon>
        <taxon>Metazoa</taxon>
        <taxon>Chordata</taxon>
        <taxon>Craniata</taxon>
        <taxon>Vertebrata</taxon>
        <taxon>Euteleostomi</taxon>
        <taxon>Actinopterygii</taxon>
        <taxon>Neopterygii</taxon>
        <taxon>Teleostei</taxon>
        <taxon>Ostariophysi</taxon>
        <taxon>Characiformes</taxon>
        <taxon>Characoidei</taxon>
        <taxon>Pygocentrus</taxon>
    </lineage>
</organism>
<feature type="compositionally biased region" description="Polar residues" evidence="1">
    <location>
        <begin position="214"/>
        <end position="234"/>
    </location>
</feature>
<reference evidence="3 4" key="1">
    <citation type="submission" date="2020-10" db="EMBL/GenBank/DDBJ databases">
        <title>Pygocentrus nattereri (red-bellied piranha) genome, fPygNat1, primary haplotype.</title>
        <authorList>
            <person name="Myers G."/>
            <person name="Meyer A."/>
            <person name="Karagic N."/>
            <person name="Pippel M."/>
            <person name="Winkler S."/>
            <person name="Tracey A."/>
            <person name="Wood J."/>
            <person name="Formenti G."/>
            <person name="Howe K."/>
            <person name="Fedrigo O."/>
            <person name="Jarvis E.D."/>
        </authorList>
    </citation>
    <scope>NUCLEOTIDE SEQUENCE [LARGE SCALE GENOMIC DNA]</scope>
</reference>
<reference evidence="3" key="2">
    <citation type="submission" date="2025-08" db="UniProtKB">
        <authorList>
            <consortium name="Ensembl"/>
        </authorList>
    </citation>
    <scope>IDENTIFICATION</scope>
</reference>
<accession>A0A3B4DHE1</accession>
<feature type="region of interest" description="Disordered" evidence="1">
    <location>
        <begin position="45"/>
        <end position="76"/>
    </location>
</feature>
<proteinExistence type="predicted"/>
<keyword evidence="2" id="KW-1133">Transmembrane helix</keyword>